<keyword evidence="4" id="KW-0547">Nucleotide-binding</keyword>
<dbReference type="GO" id="GO:0032267">
    <property type="term" value="F:tRNA(Ile)-lysidine synthase activity"/>
    <property type="evidence" value="ECO:0007669"/>
    <property type="project" value="UniProtKB-EC"/>
</dbReference>
<dbReference type="CDD" id="cd01992">
    <property type="entry name" value="TilS_N"/>
    <property type="match status" value="1"/>
</dbReference>
<evidence type="ECO:0000313" key="9">
    <source>
        <dbReference type="Proteomes" id="UP000076722"/>
    </source>
</evidence>
<dbReference type="Gene3D" id="3.40.50.620">
    <property type="entry name" value="HUPs"/>
    <property type="match status" value="1"/>
</dbReference>
<dbReference type="GO" id="GO:0008033">
    <property type="term" value="P:tRNA processing"/>
    <property type="evidence" value="ECO:0007669"/>
    <property type="project" value="UniProtKB-KW"/>
</dbReference>
<comment type="catalytic activity">
    <reaction evidence="6">
        <text>cytidine(34) in tRNA(Ile2) + L-lysine + ATP = lysidine(34) in tRNA(Ile2) + AMP + diphosphate + H(+)</text>
        <dbReference type="Rhea" id="RHEA:43744"/>
        <dbReference type="Rhea" id="RHEA-COMP:10625"/>
        <dbReference type="Rhea" id="RHEA-COMP:10670"/>
        <dbReference type="ChEBI" id="CHEBI:15378"/>
        <dbReference type="ChEBI" id="CHEBI:30616"/>
        <dbReference type="ChEBI" id="CHEBI:32551"/>
        <dbReference type="ChEBI" id="CHEBI:33019"/>
        <dbReference type="ChEBI" id="CHEBI:82748"/>
        <dbReference type="ChEBI" id="CHEBI:83665"/>
        <dbReference type="ChEBI" id="CHEBI:456215"/>
        <dbReference type="EC" id="6.3.4.19"/>
    </reaction>
</comment>
<dbReference type="InterPro" id="IPR011063">
    <property type="entry name" value="TilS/TtcA_N"/>
</dbReference>
<keyword evidence="3" id="KW-0819">tRNA processing</keyword>
<evidence type="ECO:0000256" key="1">
    <source>
        <dbReference type="ARBA" id="ARBA00013267"/>
    </source>
</evidence>
<protein>
    <recommendedName>
        <fullName evidence="1">tRNA(Ile)-lysidine synthetase</fullName>
        <ecNumber evidence="1">6.3.4.19</ecNumber>
    </recommendedName>
</protein>
<feature type="domain" description="tRNA(Ile)-lysidine/2-thiocytidine synthase N-terminal" evidence="7">
    <location>
        <begin position="28"/>
        <end position="253"/>
    </location>
</feature>
<dbReference type="AlphaFoldDB" id="A0A164QWU6"/>
<name>A0A164QWU6_9AGAM</name>
<dbReference type="PANTHER" id="PTHR43033">
    <property type="entry name" value="TRNA(ILE)-LYSIDINE SYNTHASE-RELATED"/>
    <property type="match status" value="1"/>
</dbReference>
<sequence>MSLTPISLQEFRVLLSSCRPPNGWPSKIGVAFSGGPDSACLLHLLKTLFMTCSSSEQLPSQVVAITVDHRLQPASAQASLQCREMAQSLGVPHRLEVVKWGCHPFPPLPTNAVESTGRDARYYLLHNAMVSGDLSLMAMGHHLDDQVETMIMRDDQGSQILGLAGMRKCRRWGMGATLDSKSLKWYGASGMSKWIVRPFLSVSKVWLLLSLQRLCVKNLQARILATCDALKIDYIIDETNFQPSLTPRNMIRSQLAEALPSQPVKHSQTQLPELGRPPAVEFNDILECEGRPTSALYSRVSQAGDFRDGCDAAGISKPLLSHHTNLIASSADEFLSTNVVPSPESSLCIIIPNEEISDAHKQAVLLRVLRYISPFPWGSPHAEARRKTRSLKDLADRIWSPSSLVARQPFTQGAMVMWTPVDVLNVSGRVRFTNKTREPLNNGWLASRLPPSRQYGSGSLDEDITGNVRKALVANIAVLELLWDCRYIIKIRPSLLSHPVRVSLLEGGSTMVVSTQGRYLQPEVVVRQERAKAEETVLARYSNSGQETNGSRQAVEFKWIRTLDVL</sequence>
<dbReference type="STRING" id="1314777.A0A164QWU6"/>
<dbReference type="Proteomes" id="UP000076722">
    <property type="component" value="Unassembled WGS sequence"/>
</dbReference>
<evidence type="ECO:0000256" key="6">
    <source>
        <dbReference type="ARBA" id="ARBA00048539"/>
    </source>
</evidence>
<dbReference type="NCBIfam" id="TIGR02432">
    <property type="entry name" value="lysidine_TilS_N"/>
    <property type="match status" value="1"/>
</dbReference>
<dbReference type="InterPro" id="IPR012094">
    <property type="entry name" value="tRNA_Ile_lys_synt"/>
</dbReference>
<dbReference type="InterPro" id="IPR014729">
    <property type="entry name" value="Rossmann-like_a/b/a_fold"/>
</dbReference>
<organism evidence="8 9">
    <name type="scientific">Sistotremastrum niveocremeum HHB9708</name>
    <dbReference type="NCBI Taxonomy" id="1314777"/>
    <lineage>
        <taxon>Eukaryota</taxon>
        <taxon>Fungi</taxon>
        <taxon>Dikarya</taxon>
        <taxon>Basidiomycota</taxon>
        <taxon>Agaricomycotina</taxon>
        <taxon>Agaricomycetes</taxon>
        <taxon>Sistotremastrales</taxon>
        <taxon>Sistotremastraceae</taxon>
        <taxon>Sertulicium</taxon>
        <taxon>Sertulicium niveocremeum</taxon>
    </lineage>
</organism>
<dbReference type="SUPFAM" id="SSF52402">
    <property type="entry name" value="Adenine nucleotide alpha hydrolases-like"/>
    <property type="match status" value="1"/>
</dbReference>
<evidence type="ECO:0000256" key="2">
    <source>
        <dbReference type="ARBA" id="ARBA00022598"/>
    </source>
</evidence>
<dbReference type="EC" id="6.3.4.19" evidence="1"/>
<dbReference type="OrthoDB" id="434144at2759"/>
<proteinExistence type="inferred from homology"/>
<evidence type="ECO:0000256" key="3">
    <source>
        <dbReference type="ARBA" id="ARBA00022694"/>
    </source>
</evidence>
<dbReference type="HAMAP" id="MF_01161">
    <property type="entry name" value="tRNA_Ile_lys_synt"/>
    <property type="match status" value="1"/>
</dbReference>
<evidence type="ECO:0000313" key="8">
    <source>
        <dbReference type="EMBL" id="KZS90041.1"/>
    </source>
</evidence>
<keyword evidence="2" id="KW-0436">Ligase</keyword>
<dbReference type="GO" id="GO:0005524">
    <property type="term" value="F:ATP binding"/>
    <property type="evidence" value="ECO:0007669"/>
    <property type="project" value="UniProtKB-KW"/>
</dbReference>
<dbReference type="Pfam" id="PF01171">
    <property type="entry name" value="ATP_bind_3"/>
    <property type="match status" value="1"/>
</dbReference>
<accession>A0A164QWU6</accession>
<dbReference type="EMBL" id="KV419424">
    <property type="protein sequence ID" value="KZS90041.1"/>
    <property type="molecule type" value="Genomic_DNA"/>
</dbReference>
<dbReference type="InterPro" id="IPR012795">
    <property type="entry name" value="tRNA_Ile_lys_synt_N"/>
</dbReference>
<gene>
    <name evidence="8" type="ORF">SISNIDRAFT_525929</name>
</gene>
<evidence type="ECO:0000256" key="5">
    <source>
        <dbReference type="ARBA" id="ARBA00022840"/>
    </source>
</evidence>
<reference evidence="8 9" key="1">
    <citation type="journal article" date="2016" name="Mol. Biol. Evol.">
        <title>Comparative Genomics of Early-Diverging Mushroom-Forming Fungi Provides Insights into the Origins of Lignocellulose Decay Capabilities.</title>
        <authorList>
            <person name="Nagy L.G."/>
            <person name="Riley R."/>
            <person name="Tritt A."/>
            <person name="Adam C."/>
            <person name="Daum C."/>
            <person name="Floudas D."/>
            <person name="Sun H."/>
            <person name="Yadav J.S."/>
            <person name="Pangilinan J."/>
            <person name="Larsson K.H."/>
            <person name="Matsuura K."/>
            <person name="Barry K."/>
            <person name="Labutti K."/>
            <person name="Kuo R."/>
            <person name="Ohm R.A."/>
            <person name="Bhattacharya S.S."/>
            <person name="Shirouzu T."/>
            <person name="Yoshinaga Y."/>
            <person name="Martin F.M."/>
            <person name="Grigoriev I.V."/>
            <person name="Hibbett D.S."/>
        </authorList>
    </citation>
    <scope>NUCLEOTIDE SEQUENCE [LARGE SCALE GENOMIC DNA]</scope>
    <source>
        <strain evidence="8 9">HHB9708</strain>
    </source>
</reference>
<evidence type="ECO:0000259" key="7">
    <source>
        <dbReference type="Pfam" id="PF01171"/>
    </source>
</evidence>
<evidence type="ECO:0000256" key="4">
    <source>
        <dbReference type="ARBA" id="ARBA00022741"/>
    </source>
</evidence>
<dbReference type="PANTHER" id="PTHR43033:SF1">
    <property type="entry name" value="TRNA(ILE)-LYSIDINE SYNTHASE-RELATED"/>
    <property type="match status" value="1"/>
</dbReference>
<keyword evidence="5" id="KW-0067">ATP-binding</keyword>
<keyword evidence="9" id="KW-1185">Reference proteome</keyword>